<evidence type="ECO:0000259" key="5">
    <source>
        <dbReference type="PROSITE" id="PS50887"/>
    </source>
</evidence>
<dbReference type="SUPFAM" id="SSF55073">
    <property type="entry name" value="Nucleotide cyclase"/>
    <property type="match status" value="1"/>
</dbReference>
<dbReference type="GO" id="GO:1902201">
    <property type="term" value="P:negative regulation of bacterial-type flagellum-dependent cell motility"/>
    <property type="evidence" value="ECO:0007669"/>
    <property type="project" value="TreeGrafter"/>
</dbReference>
<dbReference type="InterPro" id="IPR029787">
    <property type="entry name" value="Nucleotide_cyclase"/>
</dbReference>
<feature type="transmembrane region" description="Helical" evidence="4">
    <location>
        <begin position="28"/>
        <end position="51"/>
    </location>
</feature>
<reference evidence="7 9" key="1">
    <citation type="journal article" date="2018" name="Front. Microbiol.">
        <title>Genome-Based Analysis Reveals the Taxonomy and Diversity of the Family Idiomarinaceae.</title>
        <authorList>
            <person name="Liu Y."/>
            <person name="Lai Q."/>
            <person name="Shao Z."/>
        </authorList>
    </citation>
    <scope>NUCLEOTIDE SEQUENCE [LARGE SCALE GENOMIC DNA]</scope>
    <source>
        <strain evidence="7 9">CF12-14</strain>
    </source>
</reference>
<feature type="transmembrane region" description="Helical" evidence="4">
    <location>
        <begin position="150"/>
        <end position="173"/>
    </location>
</feature>
<dbReference type="EMBL" id="QLMD01000006">
    <property type="protein sequence ID" value="RAJ96964.1"/>
    <property type="molecule type" value="Genomic_DNA"/>
</dbReference>
<keyword evidence="4" id="KW-0812">Transmembrane</keyword>
<reference evidence="6 8" key="2">
    <citation type="submission" date="2018-06" db="EMBL/GenBank/DDBJ databases">
        <title>Genomic Encyclopedia of Type Strains, Phase III (KMG-III): the genomes of soil and plant-associated and newly described type strains.</title>
        <authorList>
            <person name="Whitman W."/>
        </authorList>
    </citation>
    <scope>NUCLEOTIDE SEQUENCE [LARGE SCALE GENOMIC DNA]</scope>
    <source>
        <strain evidence="6 8">CGMCC 1.15366</strain>
    </source>
</reference>
<dbReference type="GO" id="GO:0043709">
    <property type="term" value="P:cell adhesion involved in single-species biofilm formation"/>
    <property type="evidence" value="ECO:0007669"/>
    <property type="project" value="TreeGrafter"/>
</dbReference>
<keyword evidence="4" id="KW-0472">Membrane</keyword>
<dbReference type="InterPro" id="IPR043128">
    <property type="entry name" value="Rev_trsase/Diguanyl_cyclase"/>
</dbReference>
<evidence type="ECO:0000313" key="7">
    <source>
        <dbReference type="EMBL" id="RUO24575.1"/>
    </source>
</evidence>
<evidence type="ECO:0000256" key="4">
    <source>
        <dbReference type="SAM" id="Phobius"/>
    </source>
</evidence>
<dbReference type="PROSITE" id="PS50887">
    <property type="entry name" value="GGDEF"/>
    <property type="match status" value="1"/>
</dbReference>
<dbReference type="Proteomes" id="UP000287865">
    <property type="component" value="Unassembled WGS sequence"/>
</dbReference>
<dbReference type="GO" id="GO:0052621">
    <property type="term" value="F:diguanylate cyclase activity"/>
    <property type="evidence" value="ECO:0007669"/>
    <property type="project" value="UniProtKB-EC"/>
</dbReference>
<evidence type="ECO:0000256" key="3">
    <source>
        <dbReference type="SAM" id="MobiDB-lite"/>
    </source>
</evidence>
<organism evidence="6 8">
    <name type="scientific">Aliidiomarina maris</name>
    <dbReference type="NCBI Taxonomy" id="531312"/>
    <lineage>
        <taxon>Bacteria</taxon>
        <taxon>Pseudomonadati</taxon>
        <taxon>Pseudomonadota</taxon>
        <taxon>Gammaproteobacteria</taxon>
        <taxon>Alteromonadales</taxon>
        <taxon>Idiomarinaceae</taxon>
        <taxon>Aliidiomarina</taxon>
    </lineage>
</organism>
<feature type="region of interest" description="Disordered" evidence="3">
    <location>
        <begin position="334"/>
        <end position="356"/>
    </location>
</feature>
<feature type="compositionally biased region" description="Basic residues" evidence="3">
    <location>
        <begin position="334"/>
        <end position="350"/>
    </location>
</feature>
<evidence type="ECO:0000313" key="8">
    <source>
        <dbReference type="Proteomes" id="UP000249203"/>
    </source>
</evidence>
<dbReference type="Pfam" id="PF00990">
    <property type="entry name" value="GGDEF"/>
    <property type="match status" value="1"/>
</dbReference>
<dbReference type="InterPro" id="IPR000160">
    <property type="entry name" value="GGDEF_dom"/>
</dbReference>
<feature type="transmembrane region" description="Helical" evidence="4">
    <location>
        <begin position="209"/>
        <end position="232"/>
    </location>
</feature>
<comment type="catalytic activity">
    <reaction evidence="2">
        <text>2 GTP = 3',3'-c-di-GMP + 2 diphosphate</text>
        <dbReference type="Rhea" id="RHEA:24898"/>
        <dbReference type="ChEBI" id="CHEBI:33019"/>
        <dbReference type="ChEBI" id="CHEBI:37565"/>
        <dbReference type="ChEBI" id="CHEBI:58805"/>
        <dbReference type="EC" id="2.7.7.65"/>
    </reaction>
</comment>
<dbReference type="GO" id="GO:0005886">
    <property type="term" value="C:plasma membrane"/>
    <property type="evidence" value="ECO:0007669"/>
    <property type="project" value="TreeGrafter"/>
</dbReference>
<gene>
    <name evidence="6" type="ORF">B0I24_10627</name>
    <name evidence="7" type="ORF">CWE07_07845</name>
</gene>
<evidence type="ECO:0000256" key="1">
    <source>
        <dbReference type="ARBA" id="ARBA00012528"/>
    </source>
</evidence>
<feature type="transmembrane region" description="Helical" evidence="4">
    <location>
        <begin position="185"/>
        <end position="203"/>
    </location>
</feature>
<dbReference type="Proteomes" id="UP000249203">
    <property type="component" value="Unassembled WGS sequence"/>
</dbReference>
<feature type="transmembrane region" description="Helical" evidence="4">
    <location>
        <begin position="58"/>
        <end position="79"/>
    </location>
</feature>
<comment type="caution">
    <text evidence="6">The sequence shown here is derived from an EMBL/GenBank/DDBJ whole genome shotgun (WGS) entry which is preliminary data.</text>
</comment>
<dbReference type="EMBL" id="PIPK01000006">
    <property type="protein sequence ID" value="RUO24575.1"/>
    <property type="molecule type" value="Genomic_DNA"/>
</dbReference>
<feature type="domain" description="GGDEF" evidence="5">
    <location>
        <begin position="253"/>
        <end position="400"/>
    </location>
</feature>
<dbReference type="PANTHER" id="PTHR45138">
    <property type="entry name" value="REGULATORY COMPONENTS OF SENSORY TRANSDUCTION SYSTEM"/>
    <property type="match status" value="1"/>
</dbReference>
<feature type="transmembrane region" description="Helical" evidence="4">
    <location>
        <begin position="110"/>
        <end position="130"/>
    </location>
</feature>
<evidence type="ECO:0000256" key="2">
    <source>
        <dbReference type="ARBA" id="ARBA00034247"/>
    </source>
</evidence>
<evidence type="ECO:0000313" key="6">
    <source>
        <dbReference type="EMBL" id="RAJ96964.1"/>
    </source>
</evidence>
<dbReference type="NCBIfam" id="TIGR00254">
    <property type="entry name" value="GGDEF"/>
    <property type="match status" value="1"/>
</dbReference>
<proteinExistence type="predicted"/>
<dbReference type="PANTHER" id="PTHR45138:SF9">
    <property type="entry name" value="DIGUANYLATE CYCLASE DGCM-RELATED"/>
    <property type="match status" value="1"/>
</dbReference>
<dbReference type="SMART" id="SM00267">
    <property type="entry name" value="GGDEF"/>
    <property type="match status" value="1"/>
</dbReference>
<keyword evidence="9" id="KW-1185">Reference proteome</keyword>
<protein>
    <recommendedName>
        <fullName evidence="1">diguanylate cyclase</fullName>
        <ecNumber evidence="1">2.7.7.65</ecNumber>
    </recommendedName>
</protein>
<keyword evidence="4" id="KW-1133">Transmembrane helix</keyword>
<accession>A0A327WXL8</accession>
<dbReference type="Gene3D" id="3.30.70.270">
    <property type="match status" value="1"/>
</dbReference>
<dbReference type="AlphaFoldDB" id="A0A327WXL8"/>
<feature type="transmembrane region" description="Helical" evidence="4">
    <location>
        <begin position="85"/>
        <end position="103"/>
    </location>
</feature>
<sequence length="400" mass="44988">MPFLIALPLIVWLAHLFATPFAQLLHAHVGWLTQATVLYVLIAVVATLAGLMRQWSWWYWLGLSSGLWFALESALAAPLSAQSGWLLQHVLPWLVALCGWLLSSRVRPSLWTPAGIIWLAVLITWPWLLLNAQLDFIPQNVVDGLQTTPVIDTIGSGWLALSLALAVLLTWTIRRIKVLSQPRQWAELFIGIQLVGLVLALQYPFSLRLALVAVLLLVVFGLAVQMLNLAYIDELTQIPGRRALYSDMRKLGRRSAVTMLDVDHFKKFNDTYGHDVGDQVLKLIGSQLKKGRGFKCYRYGGEEFTLLFNHQDSDRIEQDLEAVRTQIANYPLRVRAKQRPKSHKQGRAQRGKPATKSVRVTVSMGCALRQPKESEQAMIKRADTLLYKAKKAGRNCVVIS</sequence>
<dbReference type="EC" id="2.7.7.65" evidence="1"/>
<name>A0A327WXL8_9GAMM</name>
<dbReference type="CDD" id="cd01949">
    <property type="entry name" value="GGDEF"/>
    <property type="match status" value="1"/>
</dbReference>
<dbReference type="InterPro" id="IPR050469">
    <property type="entry name" value="Diguanylate_Cyclase"/>
</dbReference>
<evidence type="ECO:0000313" key="9">
    <source>
        <dbReference type="Proteomes" id="UP000287865"/>
    </source>
</evidence>